<dbReference type="InterPro" id="IPR012312">
    <property type="entry name" value="Hemerythrin-like"/>
</dbReference>
<comment type="caution">
    <text evidence="2">The sequence shown here is derived from an EMBL/GenBank/DDBJ whole genome shotgun (WGS) entry which is preliminary data.</text>
</comment>
<dbReference type="RefSeq" id="WP_212519133.1">
    <property type="nucleotide sequence ID" value="NZ_JAGSOH010000047.1"/>
</dbReference>
<evidence type="ECO:0000313" key="2">
    <source>
        <dbReference type="EMBL" id="MBR7827991.1"/>
    </source>
</evidence>
<accession>A0A941EAJ9</accession>
<evidence type="ECO:0000259" key="1">
    <source>
        <dbReference type="Pfam" id="PF01814"/>
    </source>
</evidence>
<dbReference type="PANTHER" id="PTHR35585">
    <property type="entry name" value="HHE DOMAIN PROTEIN (AFU_ORTHOLOGUE AFUA_4G00730)"/>
    <property type="match status" value="1"/>
</dbReference>
<gene>
    <name evidence="2" type="ORF">KDK95_16870</name>
</gene>
<evidence type="ECO:0000313" key="3">
    <source>
        <dbReference type="Proteomes" id="UP000676325"/>
    </source>
</evidence>
<proteinExistence type="predicted"/>
<dbReference type="Proteomes" id="UP000676325">
    <property type="component" value="Unassembled WGS sequence"/>
</dbReference>
<dbReference type="AlphaFoldDB" id="A0A941EAJ9"/>
<organism evidence="2 3">
    <name type="scientific">Actinospica acidithermotolerans</name>
    <dbReference type="NCBI Taxonomy" id="2828514"/>
    <lineage>
        <taxon>Bacteria</taxon>
        <taxon>Bacillati</taxon>
        <taxon>Actinomycetota</taxon>
        <taxon>Actinomycetes</taxon>
        <taxon>Catenulisporales</taxon>
        <taxon>Actinospicaceae</taxon>
        <taxon>Actinospica</taxon>
    </lineage>
</organism>
<reference evidence="2" key="1">
    <citation type="submission" date="2021-04" db="EMBL/GenBank/DDBJ databases">
        <title>Genome based classification of Actinospica acidithermotolerans sp. nov., an actinobacterium isolated from an Indonesian hot spring.</title>
        <authorList>
            <person name="Kusuma A.B."/>
            <person name="Putra K.E."/>
            <person name="Nafisah S."/>
            <person name="Loh J."/>
            <person name="Nouioui I."/>
            <person name="Goodfellow M."/>
        </authorList>
    </citation>
    <scope>NUCLEOTIDE SEQUENCE</scope>
    <source>
        <strain evidence="2">MGRD01-02</strain>
    </source>
</reference>
<keyword evidence="3" id="KW-1185">Reference proteome</keyword>
<sequence>MRTAREERMAAARLPQANVVSILYEQHAQLRDQFGIVPDLHGEYRRAAFDMLREMLARHEAAEEVVLRPVTGKLLPAALIRARNDEEKAAARELAELEKLDVDDPGFAPRLRILEEQVQMHFVHEEAEEFPAVLGELSEHEQEELGRWMLRAIELAPSHPHPTLTGSPVGQAVLGPFASLCDWARDLLHRARQDMQDH</sequence>
<name>A0A941EAJ9_9ACTN</name>
<protein>
    <submittedName>
        <fullName evidence="2">Hemerythrin domain-containing protein</fullName>
    </submittedName>
</protein>
<dbReference type="PANTHER" id="PTHR35585:SF1">
    <property type="entry name" value="HHE DOMAIN PROTEIN (AFU_ORTHOLOGUE AFUA_4G00730)"/>
    <property type="match status" value="1"/>
</dbReference>
<dbReference type="EMBL" id="JAGSOH010000047">
    <property type="protein sequence ID" value="MBR7827991.1"/>
    <property type="molecule type" value="Genomic_DNA"/>
</dbReference>
<feature type="domain" description="Hemerythrin-like" evidence="1">
    <location>
        <begin position="19"/>
        <end position="132"/>
    </location>
</feature>
<dbReference type="Pfam" id="PF01814">
    <property type="entry name" value="Hemerythrin"/>
    <property type="match status" value="1"/>
</dbReference>